<feature type="region of interest" description="Disordered" evidence="2">
    <location>
        <begin position="147"/>
        <end position="185"/>
    </location>
</feature>
<feature type="coiled-coil region" evidence="1">
    <location>
        <begin position="777"/>
        <end position="849"/>
    </location>
</feature>
<feature type="compositionally biased region" description="Polar residues" evidence="2">
    <location>
        <begin position="174"/>
        <end position="185"/>
    </location>
</feature>
<feature type="coiled-coil region" evidence="1">
    <location>
        <begin position="387"/>
        <end position="438"/>
    </location>
</feature>
<accession>A0AAU9UZL7</accession>
<evidence type="ECO:0000313" key="3">
    <source>
        <dbReference type="EMBL" id="CAH2104941.1"/>
    </source>
</evidence>
<feature type="compositionally biased region" description="Basic and acidic residues" evidence="2">
    <location>
        <begin position="149"/>
        <end position="167"/>
    </location>
</feature>
<gene>
    <name evidence="3" type="ORF">EEDITHA_LOCUS19264</name>
</gene>
<reference evidence="3" key="1">
    <citation type="submission" date="2022-03" db="EMBL/GenBank/DDBJ databases">
        <authorList>
            <person name="Tunstrom K."/>
        </authorList>
    </citation>
    <scope>NUCLEOTIDE SEQUENCE</scope>
</reference>
<evidence type="ECO:0000256" key="2">
    <source>
        <dbReference type="SAM" id="MobiDB-lite"/>
    </source>
</evidence>
<dbReference type="EMBL" id="CAKOGL010000027">
    <property type="protein sequence ID" value="CAH2104941.1"/>
    <property type="molecule type" value="Genomic_DNA"/>
</dbReference>
<dbReference type="Proteomes" id="UP001153954">
    <property type="component" value="Unassembled WGS sequence"/>
</dbReference>
<dbReference type="PANTHER" id="PTHR23159:SF31">
    <property type="entry name" value="CENTROSOME-ASSOCIATED PROTEIN CEP250 ISOFORM X1"/>
    <property type="match status" value="1"/>
</dbReference>
<feature type="coiled-coil region" evidence="1">
    <location>
        <begin position="76"/>
        <end position="103"/>
    </location>
</feature>
<feature type="coiled-coil region" evidence="1">
    <location>
        <begin position="926"/>
        <end position="1068"/>
    </location>
</feature>
<evidence type="ECO:0000313" key="4">
    <source>
        <dbReference type="Proteomes" id="UP001153954"/>
    </source>
</evidence>
<comment type="caution">
    <text evidence="3">The sequence shown here is derived from an EMBL/GenBank/DDBJ whole genome shotgun (WGS) entry which is preliminary data.</text>
</comment>
<name>A0AAU9UZL7_EUPED</name>
<sequence>MSFITKRERVFNEYDLFDLPARNEGKLKAYSSCTDARAWSHFCSDKTEHLVDIIKRNNETVRPKYVPTDVIVNTLMTSKNAEIARLKRKIEEFEQLLAAYDELDLTCEQKCDIANAHAAIKAANKELDDMFLDLNLSGFTEGIDSEAFETGKSRGDETGKSRGDEWTMGKASTPRMQTKSNQIGTSCKCDASTSAHDKRIDELKETIISKDAKLSAMQNTIAVMENDVCEPYCIYAHIYTALEKIFGTLCQNEKYKQYLDLLTAGKDTRGIDLKGKIIFKMKVLEKFSLALIAPCSQSSEHQDCSCYRAEIVTHVETTFALTSAESKIPNLDIDNKRAQLVADIMQNEDMKEILSKESLSIKLENDQIDDYYISENYSIDTHNLKRLKNLQANYDELLNCYDILKHERDNLNIRCQKYLELENECECLQNKLREYNQLWKEKEFHRKRSEDLDALRESYFVLSEETANIETKLKAEQEINKIKSGTIDELRNENIKLENKLSEISLSFEKQRNILICKLKECECKMMCQEQQIKSLTNQVDSILKSDDEKILQNEDEARSMELLDEINTQKEQIKNLKDALCCNEEEKQYFQEELERKHEIINELKLEIENWKSKYENTNEYLGSYLEKCQSEINELQVNNNSAIENLNHIIESKSQEISYLIDEVDSKNFENKSLIEHVNNLQDDFKTKVTLLESEKQIILSSIHTARKNSLEILENVKNCDRHNDKGSHESLKINRLDKNENVVQEIIRNEHTDTAQANFINEIELLQEINLESVQLLQNENMQLKISFEAANREVEKLKRELMTQEDLMEKLKKLKDSHESLLNKNERLKIDLNNKTSELDNIKHAFQLSKKESETLINELHKTECIQEEYLKLNEIYQKVISDRNMIQNKFFQAETELKDLLESQKTLRADNEFLQLKVKEQLNLEEMLFDLKNNYNKLKEEKDILQNDCNNKMTEINDLNRCLKNKDDEIRDLSIKINNLEDIERLANNKIDSINSENTNMHSNINTLNEKVADMENKLIYYESLERNFNDLKHVLDKLELEKEILQKDLQIQTERITKLQQENCNLNNESKSLLKHSEDLEKALLHARDENLSHTDSLHVCYNDIKKEIEVLRQEKISYHKKIGDLLDKLEESEFRRSELDEIIVSKEKKICTLENHINELEDEIRRLQYSLNEVIETGEQIKQLSYERIEQFKTIEAHRNRYLFSS</sequence>
<dbReference type="AlphaFoldDB" id="A0AAU9UZL7"/>
<proteinExistence type="predicted"/>
<feature type="coiled-coil region" evidence="1">
    <location>
        <begin position="480"/>
        <end position="647"/>
    </location>
</feature>
<organism evidence="3 4">
    <name type="scientific">Euphydryas editha</name>
    <name type="common">Edith's checkerspot</name>
    <dbReference type="NCBI Taxonomy" id="104508"/>
    <lineage>
        <taxon>Eukaryota</taxon>
        <taxon>Metazoa</taxon>
        <taxon>Ecdysozoa</taxon>
        <taxon>Arthropoda</taxon>
        <taxon>Hexapoda</taxon>
        <taxon>Insecta</taxon>
        <taxon>Pterygota</taxon>
        <taxon>Neoptera</taxon>
        <taxon>Endopterygota</taxon>
        <taxon>Lepidoptera</taxon>
        <taxon>Glossata</taxon>
        <taxon>Ditrysia</taxon>
        <taxon>Papilionoidea</taxon>
        <taxon>Nymphalidae</taxon>
        <taxon>Nymphalinae</taxon>
        <taxon>Euphydryas</taxon>
    </lineage>
</organism>
<protein>
    <submittedName>
        <fullName evidence="3">Uncharacterized protein</fullName>
    </submittedName>
</protein>
<evidence type="ECO:0000256" key="1">
    <source>
        <dbReference type="SAM" id="Coils"/>
    </source>
</evidence>
<keyword evidence="1" id="KW-0175">Coiled coil</keyword>
<dbReference type="PANTHER" id="PTHR23159">
    <property type="entry name" value="CENTROSOMAL PROTEIN 2"/>
    <property type="match status" value="1"/>
</dbReference>
<keyword evidence="4" id="KW-1185">Reference proteome</keyword>